<keyword evidence="2" id="KW-0614">Plasmid</keyword>
<dbReference type="AlphaFoldDB" id="B8HHN4"/>
<sequence length="50" mass="5624">MLAQIMLSISAASCRRGFVLPTTKPALESPKAYGNTWQQRNDHARHRSIL</sequence>
<dbReference type="EMBL" id="CP001342">
    <property type="protein sequence ID" value="ACL41931.1"/>
    <property type="molecule type" value="Genomic_DNA"/>
</dbReference>
<keyword evidence="3" id="KW-1185">Reference proteome</keyword>
<gene>
    <name evidence="2" type="ordered locus">Achl_3980</name>
</gene>
<proteinExistence type="predicted"/>
<accession>B8HHN4</accession>
<geneLocation type="plasmid" evidence="2 3">
    <name>pACHL01</name>
</geneLocation>
<dbReference type="Proteomes" id="UP000002505">
    <property type="component" value="Plasmid pACHL01"/>
</dbReference>
<dbReference type="KEGG" id="ach:Achl_3980"/>
<dbReference type="HOGENOM" id="CLU_3114021_0_0_11"/>
<evidence type="ECO:0000313" key="3">
    <source>
        <dbReference type="Proteomes" id="UP000002505"/>
    </source>
</evidence>
<evidence type="ECO:0000256" key="1">
    <source>
        <dbReference type="SAM" id="MobiDB-lite"/>
    </source>
</evidence>
<feature type="region of interest" description="Disordered" evidence="1">
    <location>
        <begin position="29"/>
        <end position="50"/>
    </location>
</feature>
<protein>
    <submittedName>
        <fullName evidence="2">Uncharacterized protein</fullName>
    </submittedName>
</protein>
<organism evidence="2 3">
    <name type="scientific">Pseudarthrobacter chlorophenolicus (strain ATCC 700700 / DSM 12829 / CIP 107037 / JCM 12360 / KCTC 9906 / NCIMB 13794 / A6)</name>
    <name type="common">Arthrobacter chlorophenolicus</name>
    <dbReference type="NCBI Taxonomy" id="452863"/>
    <lineage>
        <taxon>Bacteria</taxon>
        <taxon>Bacillati</taxon>
        <taxon>Actinomycetota</taxon>
        <taxon>Actinomycetes</taxon>
        <taxon>Micrococcales</taxon>
        <taxon>Micrococcaceae</taxon>
        <taxon>Pseudarthrobacter</taxon>
    </lineage>
</organism>
<reference evidence="2" key="1">
    <citation type="submission" date="2009-01" db="EMBL/GenBank/DDBJ databases">
        <title>Complete sequence of plasmid1 of Arthrobacter chlorophenolicus A6.</title>
        <authorList>
            <consortium name="US DOE Joint Genome Institute"/>
            <person name="Lucas S."/>
            <person name="Copeland A."/>
            <person name="Lapidus A."/>
            <person name="Glavina del Rio T."/>
            <person name="Tice H."/>
            <person name="Bruce D."/>
            <person name="Goodwin L."/>
            <person name="Pitluck S."/>
            <person name="Goltsman E."/>
            <person name="Clum A."/>
            <person name="Larimer F."/>
            <person name="Land M."/>
            <person name="Hauser L."/>
            <person name="Kyrpides N."/>
            <person name="Mikhailova N."/>
            <person name="Jansson J."/>
            <person name="Richardson P."/>
        </authorList>
    </citation>
    <scope>NUCLEOTIDE SEQUENCE [LARGE SCALE GENOMIC DNA]</scope>
    <source>
        <strain evidence="2">A6</strain>
        <plasmid evidence="2">pACHL01</plasmid>
    </source>
</reference>
<name>B8HHN4_PSECP</name>
<evidence type="ECO:0000313" key="2">
    <source>
        <dbReference type="EMBL" id="ACL41931.1"/>
    </source>
</evidence>